<protein>
    <submittedName>
        <fullName evidence="1">Uncharacterized protein</fullName>
    </submittedName>
</protein>
<evidence type="ECO:0000313" key="2">
    <source>
        <dbReference type="Proteomes" id="UP000296049"/>
    </source>
</evidence>
<name>R0JWQ5_ANAPL</name>
<reference evidence="2" key="1">
    <citation type="journal article" date="2013" name="Nat. Genet.">
        <title>The duck genome and transcriptome provide insight into an avian influenza virus reservoir species.</title>
        <authorList>
            <person name="Huang Y."/>
            <person name="Li Y."/>
            <person name="Burt D.W."/>
            <person name="Chen H."/>
            <person name="Zhang Y."/>
            <person name="Qian W."/>
            <person name="Kim H."/>
            <person name="Gan S."/>
            <person name="Zhao Y."/>
            <person name="Li J."/>
            <person name="Yi K."/>
            <person name="Feng H."/>
            <person name="Zhu P."/>
            <person name="Li B."/>
            <person name="Liu Q."/>
            <person name="Fairley S."/>
            <person name="Magor K.E."/>
            <person name="Du Z."/>
            <person name="Hu X."/>
            <person name="Goodman L."/>
            <person name="Tafer H."/>
            <person name="Vignal A."/>
            <person name="Lee T."/>
            <person name="Kim K.W."/>
            <person name="Sheng Z."/>
            <person name="An Y."/>
            <person name="Searle S."/>
            <person name="Herrero J."/>
            <person name="Groenen M.A."/>
            <person name="Crooijmans R.P."/>
            <person name="Faraut T."/>
            <person name="Cai Q."/>
            <person name="Webster R.G."/>
            <person name="Aldridge J.R."/>
            <person name="Warren W.C."/>
            <person name="Bartschat S."/>
            <person name="Kehr S."/>
            <person name="Marz M."/>
            <person name="Stadler P.F."/>
            <person name="Smith J."/>
            <person name="Kraus R.H."/>
            <person name="Zhao Y."/>
            <person name="Ren L."/>
            <person name="Fei J."/>
            <person name="Morisson M."/>
            <person name="Kaiser P."/>
            <person name="Griffin D.K."/>
            <person name="Rao M."/>
            <person name="Pitel F."/>
            <person name="Wang J."/>
            <person name="Li N."/>
        </authorList>
    </citation>
    <scope>NUCLEOTIDE SEQUENCE [LARGE SCALE GENOMIC DNA]</scope>
</reference>
<dbReference type="Proteomes" id="UP000296049">
    <property type="component" value="Unassembled WGS sequence"/>
</dbReference>
<dbReference type="AlphaFoldDB" id="R0JWQ5"/>
<sequence length="177" mass="18629">MEASLSCWINSRSGLISVVLRFYCSSAQPCRGWTHRPKLWKRSKAVVSQGGHISALIKGITTHSLSSAFAGGGSWAARHNVPWHKPAECLRGPAAPGVGFDTHTAHSGTLSVQSMVGPKGPQPPVLVLLLAAVSSPDLPQVRKLPVVVSVPQLRFSATAVTKHSLQSGICAKDAAIV</sequence>
<dbReference type="EMBL" id="KB743012">
    <property type="protein sequence ID" value="EOB01981.1"/>
    <property type="molecule type" value="Genomic_DNA"/>
</dbReference>
<accession>R0JWQ5</accession>
<organism evidence="1 2">
    <name type="scientific">Anas platyrhynchos</name>
    <name type="common">Mallard</name>
    <name type="synonym">Anas boschas</name>
    <dbReference type="NCBI Taxonomy" id="8839"/>
    <lineage>
        <taxon>Eukaryota</taxon>
        <taxon>Metazoa</taxon>
        <taxon>Chordata</taxon>
        <taxon>Craniata</taxon>
        <taxon>Vertebrata</taxon>
        <taxon>Euteleostomi</taxon>
        <taxon>Archelosauria</taxon>
        <taxon>Archosauria</taxon>
        <taxon>Dinosauria</taxon>
        <taxon>Saurischia</taxon>
        <taxon>Theropoda</taxon>
        <taxon>Coelurosauria</taxon>
        <taxon>Aves</taxon>
        <taxon>Neognathae</taxon>
        <taxon>Galloanserae</taxon>
        <taxon>Anseriformes</taxon>
        <taxon>Anatidae</taxon>
        <taxon>Anatinae</taxon>
        <taxon>Anas</taxon>
    </lineage>
</organism>
<keyword evidence="2" id="KW-1185">Reference proteome</keyword>
<proteinExistence type="predicted"/>
<evidence type="ECO:0000313" key="1">
    <source>
        <dbReference type="EMBL" id="EOB01981.1"/>
    </source>
</evidence>
<gene>
    <name evidence="1" type="ORF">Anapl_12248</name>
</gene>